<dbReference type="RefSeq" id="WP_010854271.1">
    <property type="nucleotide sequence ID" value="NZ_AQHR01000059.1"/>
</dbReference>
<protein>
    <submittedName>
        <fullName evidence="2">Ribosylnicotinamide kinase</fullName>
        <ecNumber evidence="2">2.7.1.22</ecNumber>
    </submittedName>
</protein>
<dbReference type="STRING" id="1232681.ADIS_2133"/>
<keyword evidence="2" id="KW-0418">Kinase</keyword>
<proteinExistence type="predicted"/>
<dbReference type="AlphaFoldDB" id="R7ZT02"/>
<organism evidence="2 3">
    <name type="scientific">Lunatimonas lonarensis</name>
    <dbReference type="NCBI Taxonomy" id="1232681"/>
    <lineage>
        <taxon>Bacteria</taxon>
        <taxon>Pseudomonadati</taxon>
        <taxon>Bacteroidota</taxon>
        <taxon>Cytophagia</taxon>
        <taxon>Cytophagales</taxon>
        <taxon>Cyclobacteriaceae</taxon>
    </lineage>
</organism>
<dbReference type="EMBL" id="AQHR01000059">
    <property type="protein sequence ID" value="EON77265.1"/>
    <property type="molecule type" value="Genomic_DNA"/>
</dbReference>
<dbReference type="InterPro" id="IPR027417">
    <property type="entry name" value="P-loop_NTPase"/>
</dbReference>
<evidence type="ECO:0000313" key="2">
    <source>
        <dbReference type="EMBL" id="EON77265.1"/>
    </source>
</evidence>
<dbReference type="PANTHER" id="PTHR37512:SF1">
    <property type="entry name" value="NADR_TTD14 AAA DOMAIN-CONTAINING PROTEIN"/>
    <property type="match status" value="1"/>
</dbReference>
<dbReference type="PANTHER" id="PTHR37512">
    <property type="entry name" value="TRIFUNCTIONAL NAD BIOSYNTHESIS/REGULATOR PROTEIN NADR"/>
    <property type="match status" value="1"/>
</dbReference>
<sequence length="174" mass="19860">MLKRVVIIGPESTGKSTLSADLAAYFGEPWVPEYAREYLNQRNGSYDYDDLLKIAEGQVISEDTLAASARNFLFCDTDLHVIKVWSEHKYGKVDPWITQQLKSRHYDAYILTGVDMPWEADPLREHPDPSMRAYFYGVYQQLLEDRGLPLLAVSGSSVARLEAAAAWLERQQSW</sequence>
<gene>
    <name evidence="2" type="ORF">ADIS_2133</name>
</gene>
<keyword evidence="3" id="KW-1185">Reference proteome</keyword>
<evidence type="ECO:0000259" key="1">
    <source>
        <dbReference type="Pfam" id="PF13521"/>
    </source>
</evidence>
<dbReference type="PATRIC" id="fig|1288963.3.peg.2124"/>
<dbReference type="Gene3D" id="3.40.50.300">
    <property type="entry name" value="P-loop containing nucleotide triphosphate hydrolases"/>
    <property type="match status" value="1"/>
</dbReference>
<keyword evidence="2" id="KW-0808">Transferase</keyword>
<dbReference type="InterPro" id="IPR038727">
    <property type="entry name" value="NadR/Ttd14_AAA_dom"/>
</dbReference>
<dbReference type="OrthoDB" id="9151999at2"/>
<feature type="domain" description="NadR/Ttd14 AAA" evidence="1">
    <location>
        <begin position="4"/>
        <end position="157"/>
    </location>
</feature>
<reference evidence="2 3" key="1">
    <citation type="submission" date="2013-02" db="EMBL/GenBank/DDBJ databases">
        <title>A novel strain isolated from Lonar lake, Maharashtra, India.</title>
        <authorList>
            <person name="Singh A."/>
        </authorList>
    </citation>
    <scope>NUCLEOTIDE SEQUENCE [LARGE SCALE GENOMIC DNA]</scope>
    <source>
        <strain evidence="2 3">AK24</strain>
    </source>
</reference>
<dbReference type="SUPFAM" id="SSF52540">
    <property type="entry name" value="P-loop containing nucleoside triphosphate hydrolases"/>
    <property type="match status" value="1"/>
</dbReference>
<comment type="caution">
    <text evidence="2">The sequence shown here is derived from an EMBL/GenBank/DDBJ whole genome shotgun (WGS) entry which is preliminary data.</text>
</comment>
<dbReference type="InterPro" id="IPR052735">
    <property type="entry name" value="NAD_biosynth-regulator"/>
</dbReference>
<dbReference type="EC" id="2.7.1.22" evidence="2"/>
<dbReference type="CDD" id="cd02019">
    <property type="entry name" value="NK"/>
    <property type="match status" value="1"/>
</dbReference>
<dbReference type="Proteomes" id="UP000013909">
    <property type="component" value="Unassembled WGS sequence"/>
</dbReference>
<name>R7ZT02_9BACT</name>
<accession>R7ZT02</accession>
<evidence type="ECO:0000313" key="3">
    <source>
        <dbReference type="Proteomes" id="UP000013909"/>
    </source>
</evidence>
<dbReference type="Pfam" id="PF13521">
    <property type="entry name" value="AAA_28"/>
    <property type="match status" value="1"/>
</dbReference>
<dbReference type="GO" id="GO:0050262">
    <property type="term" value="F:ribosylnicotinamide kinase activity"/>
    <property type="evidence" value="ECO:0007669"/>
    <property type="project" value="UniProtKB-EC"/>
</dbReference>